<evidence type="ECO:0000313" key="3">
    <source>
        <dbReference type="Proteomes" id="UP000054988"/>
    </source>
</evidence>
<dbReference type="Proteomes" id="UP000054988">
    <property type="component" value="Unassembled WGS sequence"/>
</dbReference>
<name>A0A0W0F695_MONRR</name>
<gene>
    <name evidence="2" type="ORF">WG66_15574</name>
</gene>
<accession>A0A0W0F695</accession>
<feature type="coiled-coil region" evidence="1">
    <location>
        <begin position="52"/>
        <end position="86"/>
    </location>
</feature>
<sequence>MSNFVTSISLCSKCNNTFNLSESHTYPPVSINDFRSNIVPSAEDHARISKIIGDEERELARYNQEITRLRRIVDQLELERSTLQMRITHRRSFISSRRKLPSELWSVIFDLACGTEEYSLVIDHNSSVRVALPSVFSQVSIQWRGIMGSLPHLWSSISIDFSRLKPGINVLLEQYLQNAADFPLTAQMRYNGPYDCQYMLPNSLAALQLLFRNIARCKALDIVNHHDAKLMARAPVPSTTVSFPLMQSIKMYSTSYEENPRFWDNVRTAPRLTHAAIIGLSLVRFLPLERLVSLDIQIVTHSEPILDVLRGCSSLQTLNMTGLGRSLNIVPAGQVVRMPSLQSLSLGFMGFTNDLENLLRALTLPSLNSLKLLSTYEWDAVFQVVPPLLPFSRSLAKVSINLGHMRLPRGSMVQIFRAFSHLTDFEICYSGETDSEDAVGITHELLLILGADSSIAPRLGSLRLREHKSPFRVELVEAAIALLEGQDRPLKYIQLYFKGDGRWLPAELLARIRNLKERGMECIIEFFW</sequence>
<organism evidence="2 3">
    <name type="scientific">Moniliophthora roreri</name>
    <name type="common">Frosty pod rot fungus</name>
    <name type="synonym">Monilia roreri</name>
    <dbReference type="NCBI Taxonomy" id="221103"/>
    <lineage>
        <taxon>Eukaryota</taxon>
        <taxon>Fungi</taxon>
        <taxon>Dikarya</taxon>
        <taxon>Basidiomycota</taxon>
        <taxon>Agaricomycotina</taxon>
        <taxon>Agaricomycetes</taxon>
        <taxon>Agaricomycetidae</taxon>
        <taxon>Agaricales</taxon>
        <taxon>Marasmiineae</taxon>
        <taxon>Marasmiaceae</taxon>
        <taxon>Moniliophthora</taxon>
    </lineage>
</organism>
<dbReference type="AlphaFoldDB" id="A0A0W0F695"/>
<evidence type="ECO:0000256" key="1">
    <source>
        <dbReference type="SAM" id="Coils"/>
    </source>
</evidence>
<protein>
    <recommendedName>
        <fullName evidence="4">F-box domain-containing protein</fullName>
    </recommendedName>
</protein>
<evidence type="ECO:0008006" key="4">
    <source>
        <dbReference type="Google" id="ProtNLM"/>
    </source>
</evidence>
<dbReference type="Gene3D" id="3.80.10.10">
    <property type="entry name" value="Ribonuclease Inhibitor"/>
    <property type="match status" value="1"/>
</dbReference>
<proteinExistence type="predicted"/>
<comment type="caution">
    <text evidence="2">The sequence shown here is derived from an EMBL/GenBank/DDBJ whole genome shotgun (WGS) entry which is preliminary data.</text>
</comment>
<dbReference type="SUPFAM" id="SSF52047">
    <property type="entry name" value="RNI-like"/>
    <property type="match status" value="1"/>
</dbReference>
<dbReference type="EMBL" id="LATX01002286">
    <property type="protein sequence ID" value="KTB31862.1"/>
    <property type="molecule type" value="Genomic_DNA"/>
</dbReference>
<evidence type="ECO:0000313" key="2">
    <source>
        <dbReference type="EMBL" id="KTB31862.1"/>
    </source>
</evidence>
<reference evidence="2 3" key="1">
    <citation type="submission" date="2015-12" db="EMBL/GenBank/DDBJ databases">
        <title>Draft genome sequence of Moniliophthora roreri, the causal agent of frosty pod rot of cacao.</title>
        <authorList>
            <person name="Aime M.C."/>
            <person name="Diaz-Valderrama J.R."/>
            <person name="Kijpornyongpan T."/>
            <person name="Phillips-Mora W."/>
        </authorList>
    </citation>
    <scope>NUCLEOTIDE SEQUENCE [LARGE SCALE GENOMIC DNA]</scope>
    <source>
        <strain evidence="2 3">MCA 2952</strain>
    </source>
</reference>
<dbReference type="InterPro" id="IPR032675">
    <property type="entry name" value="LRR_dom_sf"/>
</dbReference>
<keyword evidence="1" id="KW-0175">Coiled coil</keyword>